<comment type="caution">
    <text evidence="4">The sequence shown here is derived from an EMBL/GenBank/DDBJ whole genome shotgun (WGS) entry which is preliminary data.</text>
</comment>
<evidence type="ECO:0000256" key="2">
    <source>
        <dbReference type="SAM" id="Coils"/>
    </source>
</evidence>
<dbReference type="Gene3D" id="3.30.160.60">
    <property type="entry name" value="Classic Zinc Finger"/>
    <property type="match status" value="1"/>
</dbReference>
<dbReference type="AlphaFoldDB" id="A0A8B6D612"/>
<organism evidence="4 5">
    <name type="scientific">Mytilus galloprovincialis</name>
    <name type="common">Mediterranean mussel</name>
    <dbReference type="NCBI Taxonomy" id="29158"/>
    <lineage>
        <taxon>Eukaryota</taxon>
        <taxon>Metazoa</taxon>
        <taxon>Spiralia</taxon>
        <taxon>Lophotrochozoa</taxon>
        <taxon>Mollusca</taxon>
        <taxon>Bivalvia</taxon>
        <taxon>Autobranchia</taxon>
        <taxon>Pteriomorphia</taxon>
        <taxon>Mytilida</taxon>
        <taxon>Mytiloidea</taxon>
        <taxon>Mytilidae</taxon>
        <taxon>Mytilinae</taxon>
        <taxon>Mytilus</taxon>
    </lineage>
</organism>
<dbReference type="PROSITE" id="PS50119">
    <property type="entry name" value="ZF_BBOX"/>
    <property type="match status" value="1"/>
</dbReference>
<dbReference type="OrthoDB" id="6270329at2759"/>
<evidence type="ECO:0000259" key="3">
    <source>
        <dbReference type="PROSITE" id="PS50119"/>
    </source>
</evidence>
<accession>A0A8B6D612</accession>
<keyword evidence="5" id="KW-1185">Reference proteome</keyword>
<evidence type="ECO:0000313" key="4">
    <source>
        <dbReference type="EMBL" id="VDI15620.1"/>
    </source>
</evidence>
<protein>
    <recommendedName>
        <fullName evidence="3">B box-type domain-containing protein</fullName>
    </recommendedName>
</protein>
<dbReference type="InterPro" id="IPR047153">
    <property type="entry name" value="TRIM45/56/19-like"/>
</dbReference>
<proteinExistence type="predicted"/>
<dbReference type="InterPro" id="IPR000315">
    <property type="entry name" value="Znf_B-box"/>
</dbReference>
<feature type="domain" description="B box-type" evidence="3">
    <location>
        <begin position="2"/>
        <end position="50"/>
    </location>
</feature>
<keyword evidence="2" id="KW-0175">Coiled coil</keyword>
<name>A0A8B6D612_MYTGA</name>
<dbReference type="Proteomes" id="UP000596742">
    <property type="component" value="Unassembled WGS sequence"/>
</dbReference>
<dbReference type="CDD" id="cd19756">
    <property type="entry name" value="Bbox2"/>
    <property type="match status" value="1"/>
</dbReference>
<dbReference type="GO" id="GO:0005654">
    <property type="term" value="C:nucleoplasm"/>
    <property type="evidence" value="ECO:0007669"/>
    <property type="project" value="TreeGrafter"/>
</dbReference>
<keyword evidence="1" id="KW-0479">Metal-binding</keyword>
<keyword evidence="1" id="KW-0863">Zinc-finger</keyword>
<sequence length="442" mass="49654">MADSKFCAGCQRGGEDITDVAWCSDCSELVCKACSRVHEKMSPPHKVVSMKEIQQLSSSLLKLSKNCKNHPDQKIILYCCQHDKVICDSCVPISHQHCKSIISIEKAARGVKDGTAISDLERRLSNLCQVTENILSQNETTLVDLEKNRNKIKKRVSELKQNIIAHLDRLETEIHKDIDYNYKNCTESVSRSKKSIQSSSDLLATWKSDLKSLKQHTSEIHLFQVVKCLDAKTYQKELEIREIQTATVPILKYNPSESESNISKLVPDLGTITVENIQVQMPLLDIDQQGQFLVRDERKLSLKHSFPTRQLGNEGKQLFVCKLDGSNSSVIDLDYKPEDICLYDKNHAVVSLGDKGIQIIDLTSLKPGRIIKVEGACRGITSVKDKIWVKKWTSHSNNSGYQCEKVFLVSSDGKEREIYNSPDLKDADGVAVDDRGDVYVAG</sequence>
<dbReference type="GO" id="GO:0061630">
    <property type="term" value="F:ubiquitin protein ligase activity"/>
    <property type="evidence" value="ECO:0007669"/>
    <property type="project" value="TreeGrafter"/>
</dbReference>
<dbReference type="SUPFAM" id="SSF63825">
    <property type="entry name" value="YWTD domain"/>
    <property type="match status" value="1"/>
</dbReference>
<keyword evidence="1" id="KW-0862">Zinc</keyword>
<feature type="coiled-coil region" evidence="2">
    <location>
        <begin position="135"/>
        <end position="173"/>
    </location>
</feature>
<dbReference type="PANTHER" id="PTHR25462">
    <property type="entry name" value="BONUS, ISOFORM C-RELATED"/>
    <property type="match status" value="1"/>
</dbReference>
<evidence type="ECO:0000313" key="5">
    <source>
        <dbReference type="Proteomes" id="UP000596742"/>
    </source>
</evidence>
<reference evidence="4" key="1">
    <citation type="submission" date="2018-11" db="EMBL/GenBank/DDBJ databases">
        <authorList>
            <person name="Alioto T."/>
            <person name="Alioto T."/>
        </authorList>
    </citation>
    <scope>NUCLEOTIDE SEQUENCE</scope>
</reference>
<gene>
    <name evidence="4" type="ORF">MGAL_10B001627</name>
</gene>
<dbReference type="PANTHER" id="PTHR25462:SF296">
    <property type="entry name" value="MEIOTIC P26, ISOFORM F"/>
    <property type="match status" value="1"/>
</dbReference>
<dbReference type="SUPFAM" id="SSF57845">
    <property type="entry name" value="B-box zinc-binding domain"/>
    <property type="match status" value="1"/>
</dbReference>
<evidence type="ECO:0000256" key="1">
    <source>
        <dbReference type="PROSITE-ProRule" id="PRU00024"/>
    </source>
</evidence>
<dbReference type="EMBL" id="UYJE01002996">
    <property type="protein sequence ID" value="VDI15620.1"/>
    <property type="molecule type" value="Genomic_DNA"/>
</dbReference>
<dbReference type="GO" id="GO:0008270">
    <property type="term" value="F:zinc ion binding"/>
    <property type="evidence" value="ECO:0007669"/>
    <property type="project" value="UniProtKB-KW"/>
</dbReference>